<proteinExistence type="predicted"/>
<organism evidence="2 3">
    <name type="scientific">[Phormidium ambiguum] IAM M-71</name>
    <dbReference type="NCBI Taxonomy" id="454136"/>
    <lineage>
        <taxon>Bacteria</taxon>
        <taxon>Bacillati</taxon>
        <taxon>Cyanobacteriota</taxon>
        <taxon>Cyanophyceae</taxon>
        <taxon>Oscillatoriophycideae</taxon>
        <taxon>Aerosakkonematales</taxon>
        <taxon>Aerosakkonemataceae</taxon>
        <taxon>Floridanema</taxon>
    </lineage>
</organism>
<reference evidence="2 3" key="1">
    <citation type="submission" date="2016-11" db="EMBL/GenBank/DDBJ databases">
        <title>Draft Genome Sequences of Nine Cyanobacterial Strains from Diverse Habitats.</title>
        <authorList>
            <person name="Zhu T."/>
            <person name="Hou S."/>
            <person name="Lu X."/>
            <person name="Hess W.R."/>
        </authorList>
    </citation>
    <scope>NUCLEOTIDE SEQUENCE [LARGE SCALE GENOMIC DNA]</scope>
    <source>
        <strain evidence="2 3">IAM M-71</strain>
    </source>
</reference>
<accession>A0A1U7I3J0</accession>
<protein>
    <submittedName>
        <fullName evidence="2">Uncharacterized protein</fullName>
    </submittedName>
</protein>
<name>A0A1U7I3J0_9CYAN</name>
<feature type="region of interest" description="Disordered" evidence="1">
    <location>
        <begin position="1"/>
        <end position="48"/>
    </location>
</feature>
<sequence length="63" mass="7174">MSTTNDTSTNKQDQSEQPIPKTQQELTDEDLFEMSGGKRCDGNPKTDQTWYHVSHQMSINKKG</sequence>
<dbReference type="EMBL" id="MRCE01000061">
    <property type="protein sequence ID" value="OKH30668.1"/>
    <property type="molecule type" value="Genomic_DNA"/>
</dbReference>
<evidence type="ECO:0000313" key="2">
    <source>
        <dbReference type="EMBL" id="OKH30668.1"/>
    </source>
</evidence>
<comment type="caution">
    <text evidence="2">The sequence shown here is derived from an EMBL/GenBank/DDBJ whole genome shotgun (WGS) entry which is preliminary data.</text>
</comment>
<dbReference type="AlphaFoldDB" id="A0A1U7I3J0"/>
<dbReference type="Proteomes" id="UP000185860">
    <property type="component" value="Unassembled WGS sequence"/>
</dbReference>
<feature type="compositionally biased region" description="Polar residues" evidence="1">
    <location>
        <begin position="1"/>
        <end position="25"/>
    </location>
</feature>
<evidence type="ECO:0000256" key="1">
    <source>
        <dbReference type="SAM" id="MobiDB-lite"/>
    </source>
</evidence>
<evidence type="ECO:0000313" key="3">
    <source>
        <dbReference type="Proteomes" id="UP000185860"/>
    </source>
</evidence>
<dbReference type="RefSeq" id="WP_073597263.1">
    <property type="nucleotide sequence ID" value="NZ_MRCE01000061.1"/>
</dbReference>
<gene>
    <name evidence="2" type="ORF">NIES2119_30565</name>
</gene>